<name>A0ACB6R1T6_9PLEO</name>
<organism evidence="1 2">
    <name type="scientific">Lindgomyces ingoldianus</name>
    <dbReference type="NCBI Taxonomy" id="673940"/>
    <lineage>
        <taxon>Eukaryota</taxon>
        <taxon>Fungi</taxon>
        <taxon>Dikarya</taxon>
        <taxon>Ascomycota</taxon>
        <taxon>Pezizomycotina</taxon>
        <taxon>Dothideomycetes</taxon>
        <taxon>Pleosporomycetidae</taxon>
        <taxon>Pleosporales</taxon>
        <taxon>Lindgomycetaceae</taxon>
        <taxon>Lindgomyces</taxon>
    </lineage>
</organism>
<dbReference type="EMBL" id="MU003500">
    <property type="protein sequence ID" value="KAF2473219.1"/>
    <property type="molecule type" value="Genomic_DNA"/>
</dbReference>
<evidence type="ECO:0000313" key="2">
    <source>
        <dbReference type="Proteomes" id="UP000799755"/>
    </source>
</evidence>
<evidence type="ECO:0000313" key="1">
    <source>
        <dbReference type="EMBL" id="KAF2473219.1"/>
    </source>
</evidence>
<reference evidence="1" key="1">
    <citation type="journal article" date="2020" name="Stud. Mycol.">
        <title>101 Dothideomycetes genomes: a test case for predicting lifestyles and emergence of pathogens.</title>
        <authorList>
            <person name="Haridas S."/>
            <person name="Albert R."/>
            <person name="Binder M."/>
            <person name="Bloem J."/>
            <person name="Labutti K."/>
            <person name="Salamov A."/>
            <person name="Andreopoulos B."/>
            <person name="Baker S."/>
            <person name="Barry K."/>
            <person name="Bills G."/>
            <person name="Bluhm B."/>
            <person name="Cannon C."/>
            <person name="Castanera R."/>
            <person name="Culley D."/>
            <person name="Daum C."/>
            <person name="Ezra D."/>
            <person name="Gonzalez J."/>
            <person name="Henrissat B."/>
            <person name="Kuo A."/>
            <person name="Liang C."/>
            <person name="Lipzen A."/>
            <person name="Lutzoni F."/>
            <person name="Magnuson J."/>
            <person name="Mondo S."/>
            <person name="Nolan M."/>
            <person name="Ohm R."/>
            <person name="Pangilinan J."/>
            <person name="Park H.-J."/>
            <person name="Ramirez L."/>
            <person name="Alfaro M."/>
            <person name="Sun H."/>
            <person name="Tritt A."/>
            <person name="Yoshinaga Y."/>
            <person name="Zwiers L.-H."/>
            <person name="Turgeon B."/>
            <person name="Goodwin S."/>
            <person name="Spatafora J."/>
            <person name="Crous P."/>
            <person name="Grigoriev I."/>
        </authorList>
    </citation>
    <scope>NUCLEOTIDE SEQUENCE</scope>
    <source>
        <strain evidence="1">ATCC 200398</strain>
    </source>
</reference>
<keyword evidence="2" id="KW-1185">Reference proteome</keyword>
<comment type="caution">
    <text evidence="1">The sequence shown here is derived from an EMBL/GenBank/DDBJ whole genome shotgun (WGS) entry which is preliminary data.</text>
</comment>
<proteinExistence type="predicted"/>
<sequence length="398" mass="43793">MWWLRLEWYDPQTQLVDIWTTSLGFPQPSPPNRNSPNGIDTTSISIEILRTLASRMPHTIPKSFTPPLRRCPIHSGPKAHIGSYFATLGFEIFHLLSWLKDLLGIILAKSFRNSKAGLTKKNSLRLRRPSQLILLFLVCSILDEYALTHLLHVGEYKYLQGPATLTFPSVTENPSTGPYDMLKNRGGVGEYRETSLLVSYRSIPLYPRLVTTRSRCGSKWEAIALAVTDEATEAATCGILLLFLERLGSLTPIYISKGQSSTNRGPSFDETSAALMLRFNSVKISSSCMTAATIQSLEPLSVISGKHLLCLSIAILGVVVIGSVILDEPYYVLADSLAILILLQPSSCCSHTPKTLQLVLSSSSYAFYKPSLSPLSFVNANTNPSLSSYPRVASSAYD</sequence>
<protein>
    <submittedName>
        <fullName evidence="1">Uncharacterized protein</fullName>
    </submittedName>
</protein>
<gene>
    <name evidence="1" type="ORF">BDR25DRAFT_352657</name>
</gene>
<dbReference type="Proteomes" id="UP000799755">
    <property type="component" value="Unassembled WGS sequence"/>
</dbReference>
<accession>A0ACB6R1T6</accession>